<sequence>IETQKNCKRYNRGELVLTGVQERIQDSLNLVGMGSYFQIFDDVLSAVANF</sequence>
<gene>
    <name evidence="2" type="ORF">S01H4_22004</name>
</gene>
<dbReference type="EMBL" id="BART01010030">
    <property type="protein sequence ID" value="GAG84158.1"/>
    <property type="molecule type" value="Genomic_DNA"/>
</dbReference>
<name>X1BJ86_9ZZZZ</name>
<dbReference type="Gene3D" id="3.30.750.24">
    <property type="entry name" value="STAS domain"/>
    <property type="match status" value="1"/>
</dbReference>
<organism evidence="2">
    <name type="scientific">marine sediment metagenome</name>
    <dbReference type="NCBI Taxonomy" id="412755"/>
    <lineage>
        <taxon>unclassified sequences</taxon>
        <taxon>metagenomes</taxon>
        <taxon>ecological metagenomes</taxon>
    </lineage>
</organism>
<feature type="non-terminal residue" evidence="2">
    <location>
        <position position="1"/>
    </location>
</feature>
<dbReference type="InterPro" id="IPR002645">
    <property type="entry name" value="STAS_dom"/>
</dbReference>
<proteinExistence type="predicted"/>
<dbReference type="AlphaFoldDB" id="X1BJ86"/>
<dbReference type="SUPFAM" id="SSF52091">
    <property type="entry name" value="SpoIIaa-like"/>
    <property type="match status" value="1"/>
</dbReference>
<dbReference type="PROSITE" id="PS50801">
    <property type="entry name" value="STAS"/>
    <property type="match status" value="1"/>
</dbReference>
<protein>
    <recommendedName>
        <fullName evidence="1">STAS domain-containing protein</fullName>
    </recommendedName>
</protein>
<evidence type="ECO:0000313" key="2">
    <source>
        <dbReference type="EMBL" id="GAG84158.1"/>
    </source>
</evidence>
<feature type="domain" description="STAS" evidence="1">
    <location>
        <begin position="1"/>
        <end position="50"/>
    </location>
</feature>
<accession>X1BJ86</accession>
<comment type="caution">
    <text evidence="2">The sequence shown here is derived from an EMBL/GenBank/DDBJ whole genome shotgun (WGS) entry which is preliminary data.</text>
</comment>
<evidence type="ECO:0000259" key="1">
    <source>
        <dbReference type="PROSITE" id="PS50801"/>
    </source>
</evidence>
<reference evidence="2" key="1">
    <citation type="journal article" date="2014" name="Front. Microbiol.">
        <title>High frequency of phylogenetically diverse reductive dehalogenase-homologous genes in deep subseafloor sedimentary metagenomes.</title>
        <authorList>
            <person name="Kawai M."/>
            <person name="Futagami T."/>
            <person name="Toyoda A."/>
            <person name="Takaki Y."/>
            <person name="Nishi S."/>
            <person name="Hori S."/>
            <person name="Arai W."/>
            <person name="Tsubouchi T."/>
            <person name="Morono Y."/>
            <person name="Uchiyama I."/>
            <person name="Ito T."/>
            <person name="Fujiyama A."/>
            <person name="Inagaki F."/>
            <person name="Takami H."/>
        </authorList>
    </citation>
    <scope>NUCLEOTIDE SEQUENCE</scope>
    <source>
        <strain evidence="2">Expedition CK06-06</strain>
    </source>
</reference>
<dbReference type="InterPro" id="IPR036513">
    <property type="entry name" value="STAS_dom_sf"/>
</dbReference>